<evidence type="ECO:0000313" key="5">
    <source>
        <dbReference type="Proteomes" id="UP000796880"/>
    </source>
</evidence>
<dbReference type="Proteomes" id="UP000796880">
    <property type="component" value="Unassembled WGS sequence"/>
</dbReference>
<dbReference type="Pfam" id="PF12776">
    <property type="entry name" value="Myb_DNA-bind_3"/>
    <property type="match status" value="1"/>
</dbReference>
<proteinExistence type="predicted"/>
<comment type="caution">
    <text evidence="4">The sequence shown here is derived from an EMBL/GenBank/DDBJ whole genome shotgun (WGS) entry which is preliminary data.</text>
</comment>
<dbReference type="PANTHER" id="PTHR47864:SF2">
    <property type="entry name" value="MYB_SANT-LIKE DNA-BINDING DOMAIN PROTEIN"/>
    <property type="match status" value="1"/>
</dbReference>
<dbReference type="InterPro" id="IPR055314">
    <property type="entry name" value="At2g29880-like"/>
</dbReference>
<dbReference type="InterPro" id="IPR056253">
    <property type="entry name" value="At2g29880-like_C"/>
</dbReference>
<dbReference type="AlphaFoldDB" id="A0A8K0DJV4"/>
<dbReference type="InterPro" id="IPR024752">
    <property type="entry name" value="Myb/SANT-like_dom"/>
</dbReference>
<evidence type="ECO:0000259" key="2">
    <source>
        <dbReference type="Pfam" id="PF12776"/>
    </source>
</evidence>
<evidence type="ECO:0008006" key="6">
    <source>
        <dbReference type="Google" id="ProtNLM"/>
    </source>
</evidence>
<evidence type="ECO:0000313" key="4">
    <source>
        <dbReference type="EMBL" id="KAF3432407.1"/>
    </source>
</evidence>
<dbReference type="OrthoDB" id="1926988at2759"/>
<gene>
    <name evidence="4" type="ORF">FNV43_RR27147</name>
</gene>
<evidence type="ECO:0000259" key="3">
    <source>
        <dbReference type="Pfam" id="PF24769"/>
    </source>
</evidence>
<protein>
    <recommendedName>
        <fullName evidence="6">Myb/SANT-like domain-containing protein</fullName>
    </recommendedName>
</protein>
<evidence type="ECO:0000256" key="1">
    <source>
        <dbReference type="SAM" id="MobiDB-lite"/>
    </source>
</evidence>
<feature type="region of interest" description="Disordered" evidence="1">
    <location>
        <begin position="167"/>
        <end position="197"/>
    </location>
</feature>
<reference evidence="4" key="1">
    <citation type="submission" date="2020-03" db="EMBL/GenBank/DDBJ databases">
        <title>A high-quality chromosome-level genome assembly of a woody plant with both climbing and erect habits, Rhamnella rubrinervis.</title>
        <authorList>
            <person name="Lu Z."/>
            <person name="Yang Y."/>
            <person name="Zhu X."/>
            <person name="Sun Y."/>
        </authorList>
    </citation>
    <scope>NUCLEOTIDE SEQUENCE</scope>
    <source>
        <strain evidence="4">BYM</strain>
        <tissue evidence="4">Leaf</tissue>
    </source>
</reference>
<dbReference type="PANTHER" id="PTHR47864">
    <property type="entry name" value="TRANSMEMBRANE PROTEIN"/>
    <property type="match status" value="1"/>
</dbReference>
<organism evidence="4 5">
    <name type="scientific">Rhamnella rubrinervis</name>
    <dbReference type="NCBI Taxonomy" id="2594499"/>
    <lineage>
        <taxon>Eukaryota</taxon>
        <taxon>Viridiplantae</taxon>
        <taxon>Streptophyta</taxon>
        <taxon>Embryophyta</taxon>
        <taxon>Tracheophyta</taxon>
        <taxon>Spermatophyta</taxon>
        <taxon>Magnoliopsida</taxon>
        <taxon>eudicotyledons</taxon>
        <taxon>Gunneridae</taxon>
        <taxon>Pentapetalae</taxon>
        <taxon>rosids</taxon>
        <taxon>fabids</taxon>
        <taxon>Rosales</taxon>
        <taxon>Rhamnaceae</taxon>
        <taxon>rhamnoid group</taxon>
        <taxon>Rhamneae</taxon>
        <taxon>Rhamnella</taxon>
    </lineage>
</organism>
<feature type="domain" description="At2g29880-like C-terminal" evidence="3">
    <location>
        <begin position="244"/>
        <end position="288"/>
    </location>
</feature>
<keyword evidence="5" id="KW-1185">Reference proteome</keyword>
<name>A0A8K0DJV4_9ROSA</name>
<dbReference type="EMBL" id="VOIH02000012">
    <property type="protein sequence ID" value="KAF3432407.1"/>
    <property type="molecule type" value="Genomic_DNA"/>
</dbReference>
<dbReference type="Pfam" id="PF24769">
    <property type="entry name" value="At2g29880_C"/>
    <property type="match status" value="1"/>
</dbReference>
<feature type="compositionally biased region" description="Polar residues" evidence="1">
    <location>
        <begin position="174"/>
        <end position="187"/>
    </location>
</feature>
<sequence>MEETNELLRIMVEGANCGWRDKNGSFSKSTVEKKMLPVLNAKLGTQTTYKEYVSRVKWFKGRYTNYSQLMRFNSEFGWDPIAKKFTASDEVWEDYFKAHPTHRSYRTDIFTNYEYLEITIGNRTATGSHAIGLGEETDARTIEIKDNKVSGLDDLTYDPHTETFIQSDTHDTLPHSSSTSDFTSHPMNSEVLPTTRKRNRMDIEGKSSLFEPNSCQFDVLNNIAQNIGELKQTIDSIESREVSCWDIMKEIPNLNQRARFKALKLLNTRAKRMDFLKMTPEERSDWIYFLLEE</sequence>
<accession>A0A8K0DJV4</accession>
<feature type="domain" description="Myb/SANT-like" evidence="2">
    <location>
        <begin position="2"/>
        <end position="95"/>
    </location>
</feature>